<dbReference type="Pfam" id="PF02518">
    <property type="entry name" value="HATPase_c"/>
    <property type="match status" value="1"/>
</dbReference>
<keyword evidence="7" id="KW-0547">Nucleotide-binding</keyword>
<keyword evidence="3" id="KW-0597">Phosphoprotein</keyword>
<accession>A0ABS9SFJ2</accession>
<organism evidence="7 8">
    <name type="scientific">Niabella ginsengisoli</name>
    <dbReference type="NCBI Taxonomy" id="522298"/>
    <lineage>
        <taxon>Bacteria</taxon>
        <taxon>Pseudomonadati</taxon>
        <taxon>Bacteroidota</taxon>
        <taxon>Chitinophagia</taxon>
        <taxon>Chitinophagales</taxon>
        <taxon>Chitinophagaceae</taxon>
        <taxon>Niabella</taxon>
    </lineage>
</organism>
<gene>
    <name evidence="7" type="ORF">MKP09_03980</name>
</gene>
<evidence type="ECO:0000259" key="6">
    <source>
        <dbReference type="Pfam" id="PF02518"/>
    </source>
</evidence>
<comment type="caution">
    <text evidence="7">The sequence shown here is derived from an EMBL/GenBank/DDBJ whole genome shotgun (WGS) entry which is preliminary data.</text>
</comment>
<dbReference type="PRINTS" id="PR00344">
    <property type="entry name" value="BCTRLSENSOR"/>
</dbReference>
<sequence>MTSKIWIDTRLNRDSQIVLSVKDNGFGIDMEKYGKRIFKLSQVFHQNTDSKGVGLYLTKTQIESLGGE</sequence>
<keyword evidence="4" id="KW-0808">Transferase</keyword>
<proteinExistence type="predicted"/>
<protein>
    <recommendedName>
        <fullName evidence="2">histidine kinase</fullName>
        <ecNumber evidence="2">2.7.13.3</ecNumber>
    </recommendedName>
</protein>
<evidence type="ECO:0000313" key="8">
    <source>
        <dbReference type="Proteomes" id="UP001202248"/>
    </source>
</evidence>
<dbReference type="EC" id="2.7.13.3" evidence="2"/>
<evidence type="ECO:0000256" key="3">
    <source>
        <dbReference type="ARBA" id="ARBA00022553"/>
    </source>
</evidence>
<comment type="catalytic activity">
    <reaction evidence="1">
        <text>ATP + protein L-histidine = ADP + protein N-phospho-L-histidine.</text>
        <dbReference type="EC" id="2.7.13.3"/>
    </reaction>
</comment>
<feature type="domain" description="Histidine kinase/HSP90-like ATPase" evidence="6">
    <location>
        <begin position="3"/>
        <end position="68"/>
    </location>
</feature>
<dbReference type="Gene3D" id="3.30.565.10">
    <property type="entry name" value="Histidine kinase-like ATPase, C-terminal domain"/>
    <property type="match status" value="1"/>
</dbReference>
<name>A0ABS9SFJ2_9BACT</name>
<keyword evidence="5" id="KW-0418">Kinase</keyword>
<evidence type="ECO:0000313" key="7">
    <source>
        <dbReference type="EMBL" id="MCH5597128.1"/>
    </source>
</evidence>
<evidence type="ECO:0000256" key="5">
    <source>
        <dbReference type="ARBA" id="ARBA00022777"/>
    </source>
</evidence>
<keyword evidence="8" id="KW-1185">Reference proteome</keyword>
<dbReference type="EMBL" id="JAKWBL010000001">
    <property type="protein sequence ID" value="MCH5597128.1"/>
    <property type="molecule type" value="Genomic_DNA"/>
</dbReference>
<reference evidence="7 8" key="1">
    <citation type="submission" date="2022-02" db="EMBL/GenBank/DDBJ databases">
        <authorList>
            <person name="Min J."/>
        </authorList>
    </citation>
    <scope>NUCLEOTIDE SEQUENCE [LARGE SCALE GENOMIC DNA]</scope>
    <source>
        <strain evidence="7 8">GR10-1</strain>
    </source>
</reference>
<dbReference type="PANTHER" id="PTHR43304:SF1">
    <property type="entry name" value="PAC DOMAIN-CONTAINING PROTEIN"/>
    <property type="match status" value="1"/>
</dbReference>
<dbReference type="InterPro" id="IPR004358">
    <property type="entry name" value="Sig_transdc_His_kin-like_C"/>
</dbReference>
<dbReference type="SUPFAM" id="SSF55874">
    <property type="entry name" value="ATPase domain of HSP90 chaperone/DNA topoisomerase II/histidine kinase"/>
    <property type="match status" value="1"/>
</dbReference>
<dbReference type="GO" id="GO:0005524">
    <property type="term" value="F:ATP binding"/>
    <property type="evidence" value="ECO:0007669"/>
    <property type="project" value="UniProtKB-KW"/>
</dbReference>
<dbReference type="InterPro" id="IPR052162">
    <property type="entry name" value="Sensor_kinase/Photoreceptor"/>
</dbReference>
<evidence type="ECO:0000256" key="2">
    <source>
        <dbReference type="ARBA" id="ARBA00012438"/>
    </source>
</evidence>
<dbReference type="Proteomes" id="UP001202248">
    <property type="component" value="Unassembled WGS sequence"/>
</dbReference>
<dbReference type="InterPro" id="IPR036890">
    <property type="entry name" value="HATPase_C_sf"/>
</dbReference>
<keyword evidence="7" id="KW-0067">ATP-binding</keyword>
<evidence type="ECO:0000256" key="1">
    <source>
        <dbReference type="ARBA" id="ARBA00000085"/>
    </source>
</evidence>
<evidence type="ECO:0000256" key="4">
    <source>
        <dbReference type="ARBA" id="ARBA00022679"/>
    </source>
</evidence>
<dbReference type="InterPro" id="IPR003594">
    <property type="entry name" value="HATPase_dom"/>
</dbReference>
<dbReference type="PANTHER" id="PTHR43304">
    <property type="entry name" value="PHYTOCHROME-LIKE PROTEIN CPH1"/>
    <property type="match status" value="1"/>
</dbReference>